<sequence length="153" mass="17612">MYRDDIQIVAYRFIWRDTRQTERREAAVCLEKVDSRQTEERKLAVCLEKGDSRQTAKKKVAVCLEKGDSRQTEQRKLAVCLKKVDSRQTAKKKVAVCIASASLFISLLSDFPRRKGLKAVPWTATSAQASFRIKMAYFLACIDFRLRNFVIVT</sequence>
<proteinExistence type="predicted"/>
<dbReference type="EMBL" id="APML01000016">
    <property type="protein sequence ID" value="ENH97673.1"/>
    <property type="molecule type" value="Genomic_DNA"/>
</dbReference>
<dbReference type="Proteomes" id="UP000012283">
    <property type="component" value="Unassembled WGS sequence"/>
</dbReference>
<reference evidence="1 2" key="1">
    <citation type="submission" date="2013-03" db="EMBL/GenBank/DDBJ databases">
        <title>Draft genome sequence of Gracibacillus halophilus YIM-C55.5, a moderately halophilic and thermophilic organism from the Xiaochaidamu salt lake.</title>
        <authorList>
            <person name="Sugumar T."/>
            <person name="Polireddy D.R."/>
            <person name="Antony A."/>
            <person name="Madhava Y.R."/>
            <person name="Sivakumar N."/>
        </authorList>
    </citation>
    <scope>NUCLEOTIDE SEQUENCE [LARGE SCALE GENOMIC DNA]</scope>
    <source>
        <strain evidence="1 2">YIM-C55.5</strain>
    </source>
</reference>
<name>N4WBK4_9BACI</name>
<gene>
    <name evidence="1" type="ORF">J416_03866</name>
</gene>
<evidence type="ECO:0000313" key="2">
    <source>
        <dbReference type="Proteomes" id="UP000012283"/>
    </source>
</evidence>
<evidence type="ECO:0000313" key="1">
    <source>
        <dbReference type="EMBL" id="ENH97673.1"/>
    </source>
</evidence>
<keyword evidence="2" id="KW-1185">Reference proteome</keyword>
<dbReference type="STRING" id="1308866.J416_03866"/>
<comment type="caution">
    <text evidence="1">The sequence shown here is derived from an EMBL/GenBank/DDBJ whole genome shotgun (WGS) entry which is preliminary data.</text>
</comment>
<organism evidence="1 2">
    <name type="scientific">Gracilibacillus halophilus YIM-C55.5</name>
    <dbReference type="NCBI Taxonomy" id="1308866"/>
    <lineage>
        <taxon>Bacteria</taxon>
        <taxon>Bacillati</taxon>
        <taxon>Bacillota</taxon>
        <taxon>Bacilli</taxon>
        <taxon>Bacillales</taxon>
        <taxon>Bacillaceae</taxon>
        <taxon>Gracilibacillus</taxon>
    </lineage>
</organism>
<protein>
    <submittedName>
        <fullName evidence="1">Uncharacterized protein</fullName>
    </submittedName>
</protein>
<dbReference type="RefSeq" id="WP_003465141.1">
    <property type="nucleotide sequence ID" value="NZ_APML01000016.1"/>
</dbReference>
<dbReference type="AlphaFoldDB" id="N4WBK4"/>
<accession>N4WBK4</accession>